<dbReference type="InterPro" id="IPR000326">
    <property type="entry name" value="PAP2/HPO"/>
</dbReference>
<keyword evidence="1" id="KW-0812">Transmembrane</keyword>
<feature type="transmembrane region" description="Helical" evidence="1">
    <location>
        <begin position="61"/>
        <end position="82"/>
    </location>
</feature>
<dbReference type="EMBL" id="JACHIN010000009">
    <property type="protein sequence ID" value="MBB5080885.1"/>
    <property type="molecule type" value="Genomic_DNA"/>
</dbReference>
<gene>
    <name evidence="3" type="ORF">HNR40_006374</name>
</gene>
<feature type="domain" description="Phosphatidic acid phosphatase type 2/haloperoxidase" evidence="2">
    <location>
        <begin position="87"/>
        <end position="195"/>
    </location>
</feature>
<dbReference type="SMART" id="SM00014">
    <property type="entry name" value="acidPPc"/>
    <property type="match status" value="1"/>
</dbReference>
<dbReference type="Pfam" id="PF01569">
    <property type="entry name" value="PAP2"/>
    <property type="match status" value="1"/>
</dbReference>
<dbReference type="PANTHER" id="PTHR14969:SF13">
    <property type="entry name" value="AT30094P"/>
    <property type="match status" value="1"/>
</dbReference>
<dbReference type="SUPFAM" id="SSF48317">
    <property type="entry name" value="Acid phosphatase/Vanadium-dependent haloperoxidase"/>
    <property type="match status" value="1"/>
</dbReference>
<evidence type="ECO:0000313" key="3">
    <source>
        <dbReference type="EMBL" id="MBB5080885.1"/>
    </source>
</evidence>
<keyword evidence="1" id="KW-1133">Transmembrane helix</keyword>
<feature type="transmembrane region" description="Helical" evidence="1">
    <location>
        <begin position="126"/>
        <end position="148"/>
    </location>
</feature>
<reference evidence="3 4" key="1">
    <citation type="submission" date="2020-08" db="EMBL/GenBank/DDBJ databases">
        <title>Genomic Encyclopedia of Type Strains, Phase IV (KMG-IV): sequencing the most valuable type-strain genomes for metagenomic binning, comparative biology and taxonomic classification.</title>
        <authorList>
            <person name="Goeker M."/>
        </authorList>
    </citation>
    <scope>NUCLEOTIDE SEQUENCE [LARGE SCALE GENOMIC DNA]</scope>
    <source>
        <strain evidence="3 4">DSM 45385</strain>
    </source>
</reference>
<feature type="transmembrane region" description="Helical" evidence="1">
    <location>
        <begin position="155"/>
        <end position="174"/>
    </location>
</feature>
<feature type="transmembrane region" description="Helical" evidence="1">
    <location>
        <begin position="89"/>
        <end position="106"/>
    </location>
</feature>
<proteinExistence type="predicted"/>
<keyword evidence="1" id="KW-0472">Membrane</keyword>
<dbReference type="Proteomes" id="UP000568380">
    <property type="component" value="Unassembled WGS sequence"/>
</dbReference>
<dbReference type="AlphaFoldDB" id="A0A7W8A904"/>
<feature type="transmembrane region" description="Helical" evidence="1">
    <location>
        <begin position="180"/>
        <end position="202"/>
    </location>
</feature>
<keyword evidence="3" id="KW-0378">Hydrolase</keyword>
<dbReference type="Gene3D" id="1.20.144.10">
    <property type="entry name" value="Phosphatidic acid phosphatase type 2/haloperoxidase"/>
    <property type="match status" value="1"/>
</dbReference>
<organism evidence="3 4">
    <name type="scientific">Nonomuraea endophytica</name>
    <dbReference type="NCBI Taxonomy" id="714136"/>
    <lineage>
        <taxon>Bacteria</taxon>
        <taxon>Bacillati</taxon>
        <taxon>Actinomycetota</taxon>
        <taxon>Actinomycetes</taxon>
        <taxon>Streptosporangiales</taxon>
        <taxon>Streptosporangiaceae</taxon>
        <taxon>Nonomuraea</taxon>
    </lineage>
</organism>
<comment type="caution">
    <text evidence="3">The sequence shown here is derived from an EMBL/GenBank/DDBJ whole genome shotgun (WGS) entry which is preliminary data.</text>
</comment>
<dbReference type="PANTHER" id="PTHR14969">
    <property type="entry name" value="SPHINGOSINE-1-PHOSPHATE PHOSPHOHYDROLASE"/>
    <property type="match status" value="1"/>
</dbReference>
<evidence type="ECO:0000313" key="4">
    <source>
        <dbReference type="Proteomes" id="UP000568380"/>
    </source>
</evidence>
<evidence type="ECO:0000259" key="2">
    <source>
        <dbReference type="SMART" id="SM00014"/>
    </source>
</evidence>
<dbReference type="InterPro" id="IPR036938">
    <property type="entry name" value="PAP2/HPO_sf"/>
</dbReference>
<dbReference type="EC" id="3.6.1.27" evidence="3"/>
<dbReference type="RefSeq" id="WP_184967724.1">
    <property type="nucleotide sequence ID" value="NZ_JACHIN010000009.1"/>
</dbReference>
<dbReference type="GO" id="GO:0050380">
    <property type="term" value="F:undecaprenyl-diphosphatase activity"/>
    <property type="evidence" value="ECO:0007669"/>
    <property type="project" value="UniProtKB-EC"/>
</dbReference>
<sequence>MEIRPRWTLALGLVLLVLGAVFTGIMLADPAAPFTQGFDTAWHEAVLGTRNDALTLLAHVLNLSGGRGSMVIMLVLMAWWLATGRRWGAVLLLTAASATTVVAQAVKRLVMRERPADPLVSVDIGSFPSGHVVTAVTFCLVIVAVMAAGSPRAGLLATAVFTVLMVWDRTYLSAHWFSDTIGGALLGGGTTLLLWWGFAPLLRKDLVRRQAQALT</sequence>
<evidence type="ECO:0000256" key="1">
    <source>
        <dbReference type="SAM" id="Phobius"/>
    </source>
</evidence>
<protein>
    <submittedName>
        <fullName evidence="3">Undecaprenyl-diphosphatase</fullName>
        <ecNumber evidence="3">3.6.1.27</ecNumber>
    </submittedName>
</protein>
<accession>A0A7W8A904</accession>
<name>A0A7W8A904_9ACTN</name>
<keyword evidence="4" id="KW-1185">Reference proteome</keyword>